<keyword evidence="3" id="KW-0677">Repeat</keyword>
<dbReference type="GO" id="GO:0006535">
    <property type="term" value="P:cysteine biosynthetic process from serine"/>
    <property type="evidence" value="ECO:0007669"/>
    <property type="project" value="InterPro"/>
</dbReference>
<dbReference type="InterPro" id="IPR005881">
    <property type="entry name" value="Ser_O-AcTrfase"/>
</dbReference>
<evidence type="ECO:0000256" key="1">
    <source>
        <dbReference type="ARBA" id="ARBA00007274"/>
    </source>
</evidence>
<dbReference type="Proteomes" id="UP000064939">
    <property type="component" value="Chromosome"/>
</dbReference>
<dbReference type="CDD" id="cd03354">
    <property type="entry name" value="LbH_SAT"/>
    <property type="match status" value="1"/>
</dbReference>
<evidence type="ECO:0000256" key="2">
    <source>
        <dbReference type="ARBA" id="ARBA00022679"/>
    </source>
</evidence>
<evidence type="ECO:0000256" key="4">
    <source>
        <dbReference type="ARBA" id="ARBA00023315"/>
    </source>
</evidence>
<comment type="catalytic activity">
    <reaction evidence="5">
        <text>L-serine + acetyl-CoA = O-acetyl-L-serine + CoA</text>
        <dbReference type="Rhea" id="RHEA:24560"/>
        <dbReference type="ChEBI" id="CHEBI:33384"/>
        <dbReference type="ChEBI" id="CHEBI:57287"/>
        <dbReference type="ChEBI" id="CHEBI:57288"/>
        <dbReference type="ChEBI" id="CHEBI:58340"/>
        <dbReference type="EC" id="2.3.1.30"/>
    </reaction>
</comment>
<evidence type="ECO:0000256" key="3">
    <source>
        <dbReference type="ARBA" id="ARBA00022737"/>
    </source>
</evidence>
<organism evidence="6 7">
    <name type="scientific">Acinetobacter equi</name>
    <dbReference type="NCBI Taxonomy" id="1324350"/>
    <lineage>
        <taxon>Bacteria</taxon>
        <taxon>Pseudomonadati</taxon>
        <taxon>Pseudomonadota</taxon>
        <taxon>Gammaproteobacteria</taxon>
        <taxon>Moraxellales</taxon>
        <taxon>Moraxellaceae</taxon>
        <taxon>Acinetobacter</taxon>
    </lineage>
</organism>
<keyword evidence="2 5" id="KW-0808">Transferase</keyword>
<evidence type="ECO:0000313" key="7">
    <source>
        <dbReference type="Proteomes" id="UP000064939"/>
    </source>
</evidence>
<dbReference type="InterPro" id="IPR011004">
    <property type="entry name" value="Trimer_LpxA-like_sf"/>
</dbReference>
<dbReference type="EC" id="2.3.1.30" evidence="5"/>
<dbReference type="GO" id="GO:0009001">
    <property type="term" value="F:serine O-acetyltransferase activity"/>
    <property type="evidence" value="ECO:0007669"/>
    <property type="project" value="UniProtKB-EC"/>
</dbReference>
<dbReference type="PIRSF" id="PIRSF000441">
    <property type="entry name" value="CysE"/>
    <property type="match status" value="1"/>
</dbReference>
<dbReference type="RefSeq" id="WP_054582333.1">
    <property type="nucleotide sequence ID" value="NZ_CP012808.1"/>
</dbReference>
<dbReference type="Pfam" id="PF00132">
    <property type="entry name" value="Hexapep"/>
    <property type="match status" value="1"/>
</dbReference>
<dbReference type="PANTHER" id="PTHR42811">
    <property type="entry name" value="SERINE ACETYLTRANSFERASE"/>
    <property type="match status" value="1"/>
</dbReference>
<evidence type="ECO:0000313" key="6">
    <source>
        <dbReference type="EMBL" id="ALH96454.1"/>
    </source>
</evidence>
<dbReference type="KEGG" id="aei:AOY20_13390"/>
<dbReference type="AlphaFoldDB" id="A0A0N9W1C0"/>
<keyword evidence="7" id="KW-1185">Reference proteome</keyword>
<dbReference type="InterPro" id="IPR045304">
    <property type="entry name" value="LbH_SAT"/>
</dbReference>
<accession>A0A0N9W1C0</accession>
<dbReference type="SUPFAM" id="SSF51161">
    <property type="entry name" value="Trimeric LpxA-like enzymes"/>
    <property type="match status" value="1"/>
</dbReference>
<proteinExistence type="inferred from homology"/>
<evidence type="ECO:0000256" key="5">
    <source>
        <dbReference type="PIRNR" id="PIRNR000441"/>
    </source>
</evidence>
<dbReference type="InterPro" id="IPR018357">
    <property type="entry name" value="Hexapep_transf_CS"/>
</dbReference>
<dbReference type="GO" id="GO:0005737">
    <property type="term" value="C:cytoplasm"/>
    <property type="evidence" value="ECO:0007669"/>
    <property type="project" value="InterPro"/>
</dbReference>
<sequence length="178" mass="19817">MVFKYILSDLYRYCGDTRFKSFIKSYLFNRGFNFSFWLRLASTNTVWSKLVYPIFYYKKKKYGIDIHSKTRIGYGLYIGHGGPLIVNPTTIIGNNVNLSQFTTIGANGGQQAAEIGDNVYIGPNVCVVNHVHIGHNATIGAGSVVTKDIPANATAVGNYAKVIHYNNAGQSVNRRWPI</sequence>
<gene>
    <name evidence="6" type="ORF">AOY20_13390</name>
</gene>
<name>A0A0N9W1C0_9GAMM</name>
<dbReference type="PROSITE" id="PS00101">
    <property type="entry name" value="HEXAPEP_TRANSFERASES"/>
    <property type="match status" value="1"/>
</dbReference>
<protein>
    <recommendedName>
        <fullName evidence="5">Serine acetyltransferase</fullName>
        <ecNumber evidence="5">2.3.1.30</ecNumber>
    </recommendedName>
</protein>
<comment type="similarity">
    <text evidence="1 5">Belongs to the transferase hexapeptide repeat family.</text>
</comment>
<dbReference type="InterPro" id="IPR001451">
    <property type="entry name" value="Hexapep"/>
</dbReference>
<keyword evidence="4 5" id="KW-0012">Acyltransferase</keyword>
<dbReference type="OrthoDB" id="9800846at2"/>
<dbReference type="STRING" id="1324350.AOY20_13390"/>
<dbReference type="Gene3D" id="2.160.10.10">
    <property type="entry name" value="Hexapeptide repeat proteins"/>
    <property type="match status" value="1"/>
</dbReference>
<dbReference type="EMBL" id="CP012808">
    <property type="protein sequence ID" value="ALH96454.1"/>
    <property type="molecule type" value="Genomic_DNA"/>
</dbReference>
<reference evidence="6 7" key="1">
    <citation type="journal article" date="2015" name="Int. J. Syst. Evol. Microbiol.">
        <title>Acinetobacter equi sp. nov. isolated from horse faeces.</title>
        <authorList>
            <person name="Poppel M.T."/>
            <person name="Skiebe E."/>
            <person name="Laue M."/>
            <person name="Bergmann H."/>
            <person name="Ebersberger I."/>
            <person name="Garn T."/>
            <person name="Fruth A."/>
            <person name="Baumgardt S."/>
            <person name="Busse H.J."/>
            <person name="Wilharm G."/>
        </authorList>
    </citation>
    <scope>NUCLEOTIDE SEQUENCE [LARGE SCALE GENOMIC DNA]</scope>
    <source>
        <strain evidence="6 7">114</strain>
    </source>
</reference>